<dbReference type="Gene3D" id="3.90.176.10">
    <property type="entry name" value="Toxin ADP-ribosyltransferase, Chain A, domain 1"/>
    <property type="match status" value="1"/>
</dbReference>
<dbReference type="AlphaFoldDB" id="F7R334"/>
<accession>F7R334</accession>
<evidence type="ECO:0000313" key="1">
    <source>
        <dbReference type="EMBL" id="EGM50461.1"/>
    </source>
</evidence>
<name>F7R334_9LACO</name>
<protein>
    <recommendedName>
        <fullName evidence="3">ADP ribosyltransferase domain-containing protein</fullName>
    </recommendedName>
</protein>
<evidence type="ECO:0000313" key="2">
    <source>
        <dbReference type="Proteomes" id="UP000002971"/>
    </source>
</evidence>
<reference evidence="1 2" key="1">
    <citation type="journal article" date="2011" name="J. Bacteriol.">
        <title>Genome Sequence of Lactobacillus ruminis SPM0211, Isolated from a Fecal Sample from a Healthy Korean.</title>
        <authorList>
            <person name="Lee S."/>
            <person name="Cho Y.J."/>
            <person name="Lee A.H."/>
            <person name="Chun J."/>
            <person name="Ha N.J."/>
            <person name="Ko G."/>
        </authorList>
    </citation>
    <scope>NUCLEOTIDE SEQUENCE [LARGE SCALE GENOMIC DNA]</scope>
    <source>
        <strain evidence="1 2">SPM0211</strain>
    </source>
</reference>
<proteinExistence type="predicted"/>
<gene>
    <name evidence="1" type="ORF">LRU_02143</name>
</gene>
<dbReference type="EMBL" id="AFOJ01000007">
    <property type="protein sequence ID" value="EGM50461.1"/>
    <property type="molecule type" value="Genomic_DNA"/>
</dbReference>
<dbReference type="RefSeq" id="WP_003696635.1">
    <property type="nucleotide sequence ID" value="NZ_AFOJ01000007.1"/>
</dbReference>
<sequence>MKFAIDVGNKGVLSDSAVFFTSTDIYDPNDDLRVIILKSKSGAVLGKYDTTGEKEVLFPRNTVFKVVKCYTERRENDKKVPIIEVVENE</sequence>
<evidence type="ECO:0008006" key="3">
    <source>
        <dbReference type="Google" id="ProtNLM"/>
    </source>
</evidence>
<comment type="caution">
    <text evidence="1">The sequence shown here is derived from an EMBL/GenBank/DDBJ whole genome shotgun (WGS) entry which is preliminary data.</text>
</comment>
<dbReference type="SUPFAM" id="SSF56399">
    <property type="entry name" value="ADP-ribosylation"/>
    <property type="match status" value="1"/>
</dbReference>
<organism evidence="1 2">
    <name type="scientific">Ligilactobacillus ruminis SPM0211</name>
    <dbReference type="NCBI Taxonomy" id="1040964"/>
    <lineage>
        <taxon>Bacteria</taxon>
        <taxon>Bacillati</taxon>
        <taxon>Bacillota</taxon>
        <taxon>Bacilli</taxon>
        <taxon>Lactobacillales</taxon>
        <taxon>Lactobacillaceae</taxon>
        <taxon>Ligilactobacillus</taxon>
    </lineage>
</organism>
<dbReference type="Proteomes" id="UP000002971">
    <property type="component" value="Unassembled WGS sequence"/>
</dbReference>